<accession>A0A9D2DUF1</accession>
<evidence type="ECO:0000256" key="2">
    <source>
        <dbReference type="SAM" id="Phobius"/>
    </source>
</evidence>
<evidence type="ECO:0000313" key="3">
    <source>
        <dbReference type="EMBL" id="HIZ23214.1"/>
    </source>
</evidence>
<evidence type="ECO:0000313" key="4">
    <source>
        <dbReference type="Proteomes" id="UP000824041"/>
    </source>
</evidence>
<comment type="caution">
    <text evidence="3">The sequence shown here is derived from an EMBL/GenBank/DDBJ whole genome shotgun (WGS) entry which is preliminary data.</text>
</comment>
<proteinExistence type="predicted"/>
<dbReference type="EMBL" id="DXBU01000142">
    <property type="protein sequence ID" value="HIZ23214.1"/>
    <property type="molecule type" value="Genomic_DNA"/>
</dbReference>
<protein>
    <submittedName>
        <fullName evidence="3">DUF4179 domain-containing protein</fullName>
    </submittedName>
</protein>
<reference evidence="3" key="1">
    <citation type="journal article" date="2021" name="PeerJ">
        <title>Extensive microbial diversity within the chicken gut microbiome revealed by metagenomics and culture.</title>
        <authorList>
            <person name="Gilroy R."/>
            <person name="Ravi A."/>
            <person name="Getino M."/>
            <person name="Pursley I."/>
            <person name="Horton D.L."/>
            <person name="Alikhan N.F."/>
            <person name="Baker D."/>
            <person name="Gharbi K."/>
            <person name="Hall N."/>
            <person name="Watson M."/>
            <person name="Adriaenssens E.M."/>
            <person name="Foster-Nyarko E."/>
            <person name="Jarju S."/>
            <person name="Secka A."/>
            <person name="Antonio M."/>
            <person name="Oren A."/>
            <person name="Chaudhuri R.R."/>
            <person name="La Ragione R."/>
            <person name="Hildebrand F."/>
            <person name="Pallen M.J."/>
        </authorList>
    </citation>
    <scope>NUCLEOTIDE SEQUENCE</scope>
    <source>
        <strain evidence="3">14324</strain>
    </source>
</reference>
<organism evidence="3 4">
    <name type="scientific">Candidatus Blautia faecigallinarum</name>
    <dbReference type="NCBI Taxonomy" id="2838488"/>
    <lineage>
        <taxon>Bacteria</taxon>
        <taxon>Bacillati</taxon>
        <taxon>Bacillota</taxon>
        <taxon>Clostridia</taxon>
        <taxon>Lachnospirales</taxon>
        <taxon>Lachnospiraceae</taxon>
        <taxon>Blautia</taxon>
    </lineage>
</organism>
<keyword evidence="2" id="KW-1133">Transmembrane helix</keyword>
<sequence>MEKKKWEQEYPQMPEEFRRLVRVAVDYELGQPKRTGTVLLRKRKVLKRCFLLGAAAVLLWGMAAVVADKEFDFRKYLEEYGLPEGKSDNDEAYFFDDIQVKIEKDNPASDQALGQEERENDDLLLEIKEVMYDGTNLAIYGEYTEEGKNYVLSGDKIFVNGEAVYCDHIEGGKDYLVFAADIHNACGQDEDTFQVIWPIAAVGKDHTWIKDVTRYKAQNLAFSMEVIEGKTMPAPTPSSPAEKNKEHPEASVREEKF</sequence>
<reference evidence="3" key="2">
    <citation type="submission" date="2021-04" db="EMBL/GenBank/DDBJ databases">
        <authorList>
            <person name="Gilroy R."/>
        </authorList>
    </citation>
    <scope>NUCLEOTIDE SEQUENCE</scope>
    <source>
        <strain evidence="3">14324</strain>
    </source>
</reference>
<name>A0A9D2DUF1_9FIRM</name>
<feature type="region of interest" description="Disordered" evidence="1">
    <location>
        <begin position="231"/>
        <end position="257"/>
    </location>
</feature>
<keyword evidence="2" id="KW-0472">Membrane</keyword>
<feature type="transmembrane region" description="Helical" evidence="2">
    <location>
        <begin position="49"/>
        <end position="67"/>
    </location>
</feature>
<dbReference type="AlphaFoldDB" id="A0A9D2DUF1"/>
<dbReference type="Proteomes" id="UP000824041">
    <property type="component" value="Unassembled WGS sequence"/>
</dbReference>
<gene>
    <name evidence="3" type="ORF">IAA21_10530</name>
</gene>
<keyword evidence="2" id="KW-0812">Transmembrane</keyword>
<evidence type="ECO:0000256" key="1">
    <source>
        <dbReference type="SAM" id="MobiDB-lite"/>
    </source>
</evidence>
<feature type="compositionally biased region" description="Basic and acidic residues" evidence="1">
    <location>
        <begin position="242"/>
        <end position="257"/>
    </location>
</feature>